<evidence type="ECO:0000313" key="2">
    <source>
        <dbReference type="EMBL" id="GMI71245.1"/>
    </source>
</evidence>
<name>A0A9W7H8F1_HIBTR</name>
<protein>
    <submittedName>
        <fullName evidence="2">Uncharacterized protein</fullName>
    </submittedName>
</protein>
<proteinExistence type="predicted"/>
<accession>A0A9W7H8F1</accession>
<feature type="region of interest" description="Disordered" evidence="1">
    <location>
        <begin position="40"/>
        <end position="176"/>
    </location>
</feature>
<sequence length="176" mass="20260">MMLKMSHQKRMSTDNINTSYNPISFDHIFENVDPLSEWLQEKENPLLDDEGVLPVDTSDDEMNSGAGFDGGGLSPIDDDDKQSSDEGEIRYSGRYREEYDVDTDSGHFHDKSKFGRNMSHAPSRDRTHRSKLSARSKRKEKVTKKYNFGQRPQRPSEDRFQSEVEGSDLPLHSTNW</sequence>
<keyword evidence="3" id="KW-1185">Reference proteome</keyword>
<feature type="compositionally biased region" description="Acidic residues" evidence="1">
    <location>
        <begin position="46"/>
        <end position="62"/>
    </location>
</feature>
<dbReference type="OrthoDB" id="1712796at2759"/>
<feature type="compositionally biased region" description="Basic and acidic residues" evidence="1">
    <location>
        <begin position="81"/>
        <end position="113"/>
    </location>
</feature>
<dbReference type="EMBL" id="BSYR01000010">
    <property type="protein sequence ID" value="GMI71245.1"/>
    <property type="molecule type" value="Genomic_DNA"/>
</dbReference>
<dbReference type="AlphaFoldDB" id="A0A9W7H8F1"/>
<dbReference type="Proteomes" id="UP001165190">
    <property type="component" value="Unassembled WGS sequence"/>
</dbReference>
<evidence type="ECO:0000313" key="3">
    <source>
        <dbReference type="Proteomes" id="UP001165190"/>
    </source>
</evidence>
<reference evidence="2" key="1">
    <citation type="submission" date="2023-05" db="EMBL/GenBank/DDBJ databases">
        <title>Genome and transcriptome analyses reveal genes involved in the formation of fine ridges on petal epidermal cells in Hibiscus trionum.</title>
        <authorList>
            <person name="Koshimizu S."/>
            <person name="Masuda S."/>
            <person name="Ishii T."/>
            <person name="Shirasu K."/>
            <person name="Hoshino A."/>
            <person name="Arita M."/>
        </authorList>
    </citation>
    <scope>NUCLEOTIDE SEQUENCE</scope>
    <source>
        <strain evidence="2">Hamamatsu line</strain>
    </source>
</reference>
<evidence type="ECO:0000256" key="1">
    <source>
        <dbReference type="SAM" id="MobiDB-lite"/>
    </source>
</evidence>
<feature type="compositionally biased region" description="Basic residues" evidence="1">
    <location>
        <begin position="126"/>
        <end position="144"/>
    </location>
</feature>
<comment type="caution">
    <text evidence="2">The sequence shown here is derived from an EMBL/GenBank/DDBJ whole genome shotgun (WGS) entry which is preliminary data.</text>
</comment>
<organism evidence="2 3">
    <name type="scientific">Hibiscus trionum</name>
    <name type="common">Flower of an hour</name>
    <dbReference type="NCBI Taxonomy" id="183268"/>
    <lineage>
        <taxon>Eukaryota</taxon>
        <taxon>Viridiplantae</taxon>
        <taxon>Streptophyta</taxon>
        <taxon>Embryophyta</taxon>
        <taxon>Tracheophyta</taxon>
        <taxon>Spermatophyta</taxon>
        <taxon>Magnoliopsida</taxon>
        <taxon>eudicotyledons</taxon>
        <taxon>Gunneridae</taxon>
        <taxon>Pentapetalae</taxon>
        <taxon>rosids</taxon>
        <taxon>malvids</taxon>
        <taxon>Malvales</taxon>
        <taxon>Malvaceae</taxon>
        <taxon>Malvoideae</taxon>
        <taxon>Hibiscus</taxon>
    </lineage>
</organism>
<gene>
    <name evidence="2" type="ORF">HRI_000793800</name>
</gene>